<dbReference type="InterPro" id="IPR011990">
    <property type="entry name" value="TPR-like_helical_dom_sf"/>
</dbReference>
<organism evidence="4 5">
    <name type="scientific">Talaromyces stipitatus (strain ATCC 10500 / CBS 375.48 / QM 6759 / NRRL 1006)</name>
    <name type="common">Penicillium stipitatum</name>
    <dbReference type="NCBI Taxonomy" id="441959"/>
    <lineage>
        <taxon>Eukaryota</taxon>
        <taxon>Fungi</taxon>
        <taxon>Dikarya</taxon>
        <taxon>Ascomycota</taxon>
        <taxon>Pezizomycotina</taxon>
        <taxon>Eurotiomycetes</taxon>
        <taxon>Eurotiomycetidae</taxon>
        <taxon>Eurotiales</taxon>
        <taxon>Trichocomaceae</taxon>
        <taxon>Talaromyces</taxon>
        <taxon>Talaromyces sect. Talaromyces</taxon>
    </lineage>
</organism>
<feature type="compositionally biased region" description="Polar residues" evidence="1">
    <location>
        <begin position="1"/>
        <end position="10"/>
    </location>
</feature>
<accession>B8M5B0</accession>
<feature type="domain" description="Subtelomeric hrmA-associated cluster protein AFUB-079030/YDR124W-like helical bundle" evidence="2">
    <location>
        <begin position="142"/>
        <end position="280"/>
    </location>
</feature>
<evidence type="ECO:0000259" key="2">
    <source>
        <dbReference type="Pfam" id="PF11001"/>
    </source>
</evidence>
<dbReference type="GeneID" id="8106554"/>
<dbReference type="Gene3D" id="3.40.50.1580">
    <property type="entry name" value="Nucleoside phosphorylase domain"/>
    <property type="match status" value="1"/>
</dbReference>
<reference evidence="5" key="1">
    <citation type="journal article" date="2015" name="Genome Announc.">
        <title>Genome sequence of the AIDS-associated pathogen Penicillium marneffei (ATCC18224) and its near taxonomic relative Talaromyces stipitatus (ATCC10500).</title>
        <authorList>
            <person name="Nierman W.C."/>
            <person name="Fedorova-Abrams N.D."/>
            <person name="Andrianopoulos A."/>
        </authorList>
    </citation>
    <scope>NUCLEOTIDE SEQUENCE [LARGE SCALE GENOMIC DNA]</scope>
    <source>
        <strain evidence="5">ATCC 10500 / CBS 375.48 / QM 6759 / NRRL 1006</strain>
    </source>
</reference>
<dbReference type="Gene3D" id="1.25.40.10">
    <property type="entry name" value="Tetratricopeptide repeat domain"/>
    <property type="match status" value="1"/>
</dbReference>
<dbReference type="Pfam" id="PF25000">
    <property type="entry name" value="DUF7779"/>
    <property type="match status" value="1"/>
</dbReference>
<dbReference type="Gene3D" id="3.40.50.300">
    <property type="entry name" value="P-loop containing nucleotide triphosphate hydrolases"/>
    <property type="match status" value="1"/>
</dbReference>
<feature type="domain" description="DUF7779" evidence="3">
    <location>
        <begin position="773"/>
        <end position="841"/>
    </location>
</feature>
<dbReference type="SUPFAM" id="SSF52540">
    <property type="entry name" value="P-loop containing nucleoside triphosphate hydrolases"/>
    <property type="match status" value="1"/>
</dbReference>
<evidence type="ECO:0000256" key="1">
    <source>
        <dbReference type="SAM" id="MobiDB-lite"/>
    </source>
</evidence>
<dbReference type="InParanoid" id="B8M5B0"/>
<protein>
    <submittedName>
        <fullName evidence="4">Kinesin, putative</fullName>
    </submittedName>
</protein>
<gene>
    <name evidence="4" type="ORF">TSTA_029870</name>
</gene>
<dbReference type="Pfam" id="PF13374">
    <property type="entry name" value="TPR_10"/>
    <property type="match status" value="1"/>
</dbReference>
<dbReference type="OrthoDB" id="5338458at2759"/>
<dbReference type="InterPro" id="IPR035994">
    <property type="entry name" value="Nucleoside_phosphorylase_sf"/>
</dbReference>
<evidence type="ECO:0000259" key="3">
    <source>
        <dbReference type="Pfam" id="PF25000"/>
    </source>
</evidence>
<sequence>MTNRDSPSSRNGKKSANARVSLQHQDYRPFETLEPDVVFTGTVPTRWAIMYVDRSGNVREMSNLYTSVFDSRARDAFAFAQGLLPNRQDSLPSPHTAYRPGHRRQSSCARQSKRQRAEFSEEPLSVEVVEAFENPENQVLLEIGDTKKVTAFYTTAFTRLQQINCRLLAKNFIKIIEPRKQVRHPYNGGRKSGGAPGEKGDPEDTKPDWWPRNIIHKEPDHLKKNYRVKLLVHLVQNLFPIGITVDLLEEAVGDTRRHLVPEEKAEEKAAMLEEIIRVRKSEERYLSNKIDGTTQVYVTDYDRDRRGEPESDDEGETSKVIPPPASAGSSPQIQHLEASQGPLDVASMPQYVSPLETTSSFQMPAELGFTIPGQRTQEFVSTQSEFGHLNFANTLITGPLPTPTHNQFMDHSQFAEISPTNHLLAVSPAHAQANPSASFPVWSSASQQNIYSPVDYSNKAGRQMPPHMVYSSYRPYSSLQDVPQTISVPEFSRPPDYDMANMNSLSFRTGSLSQPHIVHHRNSGDYVRTMVRGLAGQSALCDHADSHKNKAWQNYAAATAASCAKCILAYWQGGSQQRRPETSSLPKPASTVPFERDTMFVGREEIILSIIDAVQERNWQTSKRVALVGLGGVGKSQIAIEYTYRVRDSAPNTWIFWVHASNTTRFEQGYREVAAVAKSPGRDDPKCDVLELVKKWLSDETNGNWLMILDNADDVDLFFNTLGDNMPLVDYLPYVSHGSILLNYNDAHDLRRDRSIRHPVITTWQISFDQIRRTCPKATDLLALMSMFDRQGIPEELISEGTDRLQFEDAIAPLISFSLIQVEVGRRLFELHRLVQVSVRQWPKKQSQFHRLAGQSLRALEAVFPSGDYATSASCQILLPHVKETIYFSNWLDEESYLIMSSAANRCGHYLYLAGRYEEADFMERRALAGKEKVVNNLGSVLESQGKYEEAEAMHRQALAGKEKVLGADHPETLTSVNSLGSVLQSQGKLEEAEDMHRRAIVGFEKALGVDHPGTLASVSHLGLVLGRQGKYEEAEAVHRRALASREKVLDNHDHAGERMDRLRRIVSTADKGHGELGMYGSRWIREVAVCGKYLLRASPPVIFSILEAMRSIHCGVQSPAEESSMVTSRVKGFHSPELSQ</sequence>
<dbReference type="Pfam" id="PF13424">
    <property type="entry name" value="TPR_12"/>
    <property type="match status" value="1"/>
</dbReference>
<feature type="region of interest" description="Disordered" evidence="1">
    <location>
        <begin position="1"/>
        <end position="20"/>
    </location>
</feature>
<dbReference type="InterPro" id="IPR019734">
    <property type="entry name" value="TPR_rpt"/>
</dbReference>
<dbReference type="HOGENOM" id="CLU_277746_0_0_1"/>
<dbReference type="GO" id="GO:0003824">
    <property type="term" value="F:catalytic activity"/>
    <property type="evidence" value="ECO:0007669"/>
    <property type="project" value="InterPro"/>
</dbReference>
<keyword evidence="5" id="KW-1185">Reference proteome</keyword>
<feature type="compositionally biased region" description="Basic and acidic residues" evidence="1">
    <location>
        <begin position="300"/>
        <end position="309"/>
    </location>
</feature>
<dbReference type="InterPro" id="IPR027417">
    <property type="entry name" value="P-loop_NTPase"/>
</dbReference>
<feature type="region of interest" description="Disordered" evidence="1">
    <location>
        <begin position="88"/>
        <end position="120"/>
    </location>
</feature>
<dbReference type="InterPro" id="IPR047092">
    <property type="entry name" value="AFUB_07903/YDR124W-like_hel"/>
</dbReference>
<dbReference type="RefSeq" id="XP_002480150.1">
    <property type="nucleotide sequence ID" value="XM_002480105.1"/>
</dbReference>
<dbReference type="InterPro" id="IPR056681">
    <property type="entry name" value="DUF7779"/>
</dbReference>
<feature type="region of interest" description="Disordered" evidence="1">
    <location>
        <begin position="183"/>
        <end position="212"/>
    </location>
</feature>
<dbReference type="eggNOG" id="KOG1840">
    <property type="taxonomic scope" value="Eukaryota"/>
</dbReference>
<dbReference type="PANTHER" id="PTHR46082:SF6">
    <property type="entry name" value="AAA+ ATPASE DOMAIN-CONTAINING PROTEIN-RELATED"/>
    <property type="match status" value="1"/>
</dbReference>
<feature type="region of interest" description="Disordered" evidence="1">
    <location>
        <begin position="297"/>
        <end position="335"/>
    </location>
</feature>
<evidence type="ECO:0000313" key="4">
    <source>
        <dbReference type="EMBL" id="EED19716.1"/>
    </source>
</evidence>
<dbReference type="Proteomes" id="UP000001745">
    <property type="component" value="Unassembled WGS sequence"/>
</dbReference>
<dbReference type="GO" id="GO:0009116">
    <property type="term" value="P:nucleoside metabolic process"/>
    <property type="evidence" value="ECO:0007669"/>
    <property type="project" value="InterPro"/>
</dbReference>
<dbReference type="AlphaFoldDB" id="B8M5B0"/>
<dbReference type="Pfam" id="PF11001">
    <property type="entry name" value="AFUB_07903_YDR124W_hel"/>
    <property type="match status" value="1"/>
</dbReference>
<dbReference type="VEuPathDB" id="FungiDB:TSTA_029870"/>
<feature type="compositionally biased region" description="Basic and acidic residues" evidence="1">
    <location>
        <begin position="198"/>
        <end position="212"/>
    </location>
</feature>
<dbReference type="STRING" id="441959.B8M5B0"/>
<evidence type="ECO:0000313" key="5">
    <source>
        <dbReference type="Proteomes" id="UP000001745"/>
    </source>
</evidence>
<dbReference type="SUPFAM" id="SSF48452">
    <property type="entry name" value="TPR-like"/>
    <property type="match status" value="1"/>
</dbReference>
<dbReference type="EMBL" id="EQ962654">
    <property type="protein sequence ID" value="EED19716.1"/>
    <property type="molecule type" value="Genomic_DNA"/>
</dbReference>
<dbReference type="InterPro" id="IPR053137">
    <property type="entry name" value="NLR-like"/>
</dbReference>
<dbReference type="PANTHER" id="PTHR46082">
    <property type="entry name" value="ATP/GTP-BINDING PROTEIN-RELATED"/>
    <property type="match status" value="1"/>
</dbReference>
<proteinExistence type="predicted"/>
<name>B8M5B0_TALSN</name>
<dbReference type="SMART" id="SM00028">
    <property type="entry name" value="TPR"/>
    <property type="match status" value="3"/>
</dbReference>